<keyword evidence="2" id="KW-1185">Reference proteome</keyword>
<dbReference type="Proteomes" id="UP000741013">
    <property type="component" value="Unassembled WGS sequence"/>
</dbReference>
<proteinExistence type="predicted"/>
<accession>A0ABS4PY52</accession>
<evidence type="ECO:0000313" key="2">
    <source>
        <dbReference type="Proteomes" id="UP000741013"/>
    </source>
</evidence>
<name>A0ABS4PY52_9PSEU</name>
<sequence length="56" mass="5808">MNKVVVLVLLAQASDDHADATYESTGRKVSATGQAIKQGLEGNVAKSVSHVVIGRS</sequence>
<evidence type="ECO:0000313" key="1">
    <source>
        <dbReference type="EMBL" id="MBP2183773.1"/>
    </source>
</evidence>
<reference evidence="1 2" key="1">
    <citation type="submission" date="2021-03" db="EMBL/GenBank/DDBJ databases">
        <title>Sequencing the genomes of 1000 actinobacteria strains.</title>
        <authorList>
            <person name="Klenk H.-P."/>
        </authorList>
    </citation>
    <scope>NUCLEOTIDE SEQUENCE [LARGE SCALE GENOMIC DNA]</scope>
    <source>
        <strain evidence="1 2">DSM 45510</strain>
    </source>
</reference>
<comment type="caution">
    <text evidence="1">The sequence shown here is derived from an EMBL/GenBank/DDBJ whole genome shotgun (WGS) entry which is preliminary data.</text>
</comment>
<gene>
    <name evidence="1" type="ORF">JOM49_005299</name>
</gene>
<organism evidence="1 2">
    <name type="scientific">Amycolatopsis magusensis</name>
    <dbReference type="NCBI Taxonomy" id="882444"/>
    <lineage>
        <taxon>Bacteria</taxon>
        <taxon>Bacillati</taxon>
        <taxon>Actinomycetota</taxon>
        <taxon>Actinomycetes</taxon>
        <taxon>Pseudonocardiales</taxon>
        <taxon>Pseudonocardiaceae</taxon>
        <taxon>Amycolatopsis</taxon>
    </lineage>
</organism>
<protein>
    <submittedName>
        <fullName evidence="1">Uncharacterized protein</fullName>
    </submittedName>
</protein>
<dbReference type="EMBL" id="JAGGMS010000001">
    <property type="protein sequence ID" value="MBP2183773.1"/>
    <property type="molecule type" value="Genomic_DNA"/>
</dbReference>
<dbReference type="RefSeq" id="WP_209672318.1">
    <property type="nucleotide sequence ID" value="NZ_JAGGMS010000001.1"/>
</dbReference>